<feature type="compositionally biased region" description="Polar residues" evidence="1">
    <location>
        <begin position="271"/>
        <end position="285"/>
    </location>
</feature>
<sequence length="285" mass="30315">MPPSPAAKPSFRTSSPHVAAANGAPDEAFGQMDKFLGLDATAATGQLTGLALQLRHSREQRCQLKLEEAKFSSWRHDRVSQGDRVFASLQQRAVEMGDWRAPHKRISYCVCHQQSVILGPCDYVVAILTKTSEPDMSNKEGGNPHGTGADIASVCLSLPKCGVGMGLPLHLNVAASLHAGPRPDQVGIGVEVGVVHRVLADATLDIHRALALHPALLPTLLGPFVLFDIAPPPDPPVRKLGPTAAQTRRLSTLFPKRAAPPAPSQGAGRVQQPTAQQYSQQMPGS</sequence>
<name>A0AAN7ASC4_9PEZI</name>
<dbReference type="EMBL" id="MU863977">
    <property type="protein sequence ID" value="KAK4196747.1"/>
    <property type="molecule type" value="Genomic_DNA"/>
</dbReference>
<evidence type="ECO:0000256" key="1">
    <source>
        <dbReference type="SAM" id="MobiDB-lite"/>
    </source>
</evidence>
<protein>
    <submittedName>
        <fullName evidence="2">Uncharacterized protein</fullName>
    </submittedName>
</protein>
<keyword evidence="3" id="KW-1185">Reference proteome</keyword>
<accession>A0AAN7ASC4</accession>
<gene>
    <name evidence="2" type="ORF">QBC40DRAFT_299957</name>
</gene>
<evidence type="ECO:0000313" key="2">
    <source>
        <dbReference type="EMBL" id="KAK4196747.1"/>
    </source>
</evidence>
<reference evidence="2" key="2">
    <citation type="submission" date="2023-05" db="EMBL/GenBank/DDBJ databases">
        <authorList>
            <consortium name="Lawrence Berkeley National Laboratory"/>
            <person name="Steindorff A."/>
            <person name="Hensen N."/>
            <person name="Bonometti L."/>
            <person name="Westerberg I."/>
            <person name="Brannstrom I.O."/>
            <person name="Guillou S."/>
            <person name="Cros-Aarteil S."/>
            <person name="Calhoun S."/>
            <person name="Haridas S."/>
            <person name="Kuo A."/>
            <person name="Mondo S."/>
            <person name="Pangilinan J."/>
            <person name="Riley R."/>
            <person name="Labutti K."/>
            <person name="Andreopoulos B."/>
            <person name="Lipzen A."/>
            <person name="Chen C."/>
            <person name="Yanf M."/>
            <person name="Daum C."/>
            <person name="Ng V."/>
            <person name="Clum A."/>
            <person name="Ohm R."/>
            <person name="Martin F."/>
            <person name="Silar P."/>
            <person name="Natvig D."/>
            <person name="Lalanne C."/>
            <person name="Gautier V."/>
            <person name="Ament-Velasquez S.L."/>
            <person name="Kruys A."/>
            <person name="Hutchinson M.I."/>
            <person name="Powell A.J."/>
            <person name="Barry K."/>
            <person name="Miller A.N."/>
            <person name="Grigoriev I.V."/>
            <person name="Debuchy R."/>
            <person name="Gladieux P."/>
            <person name="Thoren M.H."/>
            <person name="Johannesson H."/>
        </authorList>
    </citation>
    <scope>NUCLEOTIDE SEQUENCE</scope>
    <source>
        <strain evidence="2">CBS 315.58</strain>
    </source>
</reference>
<organism evidence="2 3">
    <name type="scientific">Triangularia verruculosa</name>
    <dbReference type="NCBI Taxonomy" id="2587418"/>
    <lineage>
        <taxon>Eukaryota</taxon>
        <taxon>Fungi</taxon>
        <taxon>Dikarya</taxon>
        <taxon>Ascomycota</taxon>
        <taxon>Pezizomycotina</taxon>
        <taxon>Sordariomycetes</taxon>
        <taxon>Sordariomycetidae</taxon>
        <taxon>Sordariales</taxon>
        <taxon>Podosporaceae</taxon>
        <taxon>Triangularia</taxon>
    </lineage>
</organism>
<dbReference type="AlphaFoldDB" id="A0AAN7ASC4"/>
<reference evidence="2" key="1">
    <citation type="journal article" date="2023" name="Mol. Phylogenet. Evol.">
        <title>Genome-scale phylogeny and comparative genomics of the fungal order Sordariales.</title>
        <authorList>
            <person name="Hensen N."/>
            <person name="Bonometti L."/>
            <person name="Westerberg I."/>
            <person name="Brannstrom I.O."/>
            <person name="Guillou S."/>
            <person name="Cros-Aarteil S."/>
            <person name="Calhoun S."/>
            <person name="Haridas S."/>
            <person name="Kuo A."/>
            <person name="Mondo S."/>
            <person name="Pangilinan J."/>
            <person name="Riley R."/>
            <person name="LaButti K."/>
            <person name="Andreopoulos B."/>
            <person name="Lipzen A."/>
            <person name="Chen C."/>
            <person name="Yan M."/>
            <person name="Daum C."/>
            <person name="Ng V."/>
            <person name="Clum A."/>
            <person name="Steindorff A."/>
            <person name="Ohm R.A."/>
            <person name="Martin F."/>
            <person name="Silar P."/>
            <person name="Natvig D.O."/>
            <person name="Lalanne C."/>
            <person name="Gautier V."/>
            <person name="Ament-Velasquez S.L."/>
            <person name="Kruys A."/>
            <person name="Hutchinson M.I."/>
            <person name="Powell A.J."/>
            <person name="Barry K."/>
            <person name="Miller A.N."/>
            <person name="Grigoriev I.V."/>
            <person name="Debuchy R."/>
            <person name="Gladieux P."/>
            <person name="Hiltunen Thoren M."/>
            <person name="Johannesson H."/>
        </authorList>
    </citation>
    <scope>NUCLEOTIDE SEQUENCE</scope>
    <source>
        <strain evidence="2">CBS 315.58</strain>
    </source>
</reference>
<proteinExistence type="predicted"/>
<comment type="caution">
    <text evidence="2">The sequence shown here is derived from an EMBL/GenBank/DDBJ whole genome shotgun (WGS) entry which is preliminary data.</text>
</comment>
<dbReference type="Proteomes" id="UP001303160">
    <property type="component" value="Unassembled WGS sequence"/>
</dbReference>
<feature type="region of interest" description="Disordered" evidence="1">
    <location>
        <begin position="235"/>
        <end position="285"/>
    </location>
</feature>
<evidence type="ECO:0000313" key="3">
    <source>
        <dbReference type="Proteomes" id="UP001303160"/>
    </source>
</evidence>